<gene>
    <name evidence="1" type="ORF">H4K34_01780</name>
</gene>
<reference evidence="1 2" key="1">
    <citation type="submission" date="2020-08" db="EMBL/GenBank/DDBJ databases">
        <title>Croceimicrobium hydrocarbonivorans gen. nov., sp. nov., a novel marine bacterium isolated from a bacterial consortium that degrades polyethylene terephthalate.</title>
        <authorList>
            <person name="Liu R."/>
        </authorList>
    </citation>
    <scope>NUCLEOTIDE SEQUENCE [LARGE SCALE GENOMIC DNA]</scope>
    <source>
        <strain evidence="1 2">A20-9</strain>
    </source>
</reference>
<dbReference type="RefSeq" id="WP_210759124.1">
    <property type="nucleotide sequence ID" value="NZ_CP060139.1"/>
</dbReference>
<keyword evidence="2" id="KW-1185">Reference proteome</keyword>
<sequence>MDSESGDSIALNSLPLLFPSTASYSLEPIFFSKEDKLLYLEQKAWEIGSPDLYAFAVFDMDQEQILWQSSNQLRPFADSFEENGQLLQWFWKAGASAFDSLYCISLNTGKTIRQIELNSLLNMDQIGHPYIQILNAETYMDTTYCTFLVLDSLTEDRYYYHILANSDDLNQISQFKFRFSAESSANIYVAHAEGRSDWLVQDRIIKVYSPTEALRKLDVFDASLTRIGAIEFKSEYFLNPSGDTLLPGIEVAHSENHFLLSKSTIYRSDIDHKLYEGFEINLYNNHLVLHYRAKIAASSYGNKSFLNPILAEDGTVYFTCARSSSPGYYSVNQIDRNGNHPWLKLDDSPCDIPSAQTVYLYPNPTEGSFKLGGFESVDCNYQLDLVDFSGRIIEHNLKRAATGAFQLGSELHGMYTIIIRFGDGRQISKNLFLN</sequence>
<proteinExistence type="predicted"/>
<dbReference type="Proteomes" id="UP000516305">
    <property type="component" value="Chromosome"/>
</dbReference>
<evidence type="ECO:0000313" key="2">
    <source>
        <dbReference type="Proteomes" id="UP000516305"/>
    </source>
</evidence>
<dbReference type="AlphaFoldDB" id="A0A7H0VFU9"/>
<accession>A0A7H0VFU9</accession>
<evidence type="ECO:0000313" key="1">
    <source>
        <dbReference type="EMBL" id="QNR24597.1"/>
    </source>
</evidence>
<dbReference type="KEGG" id="chyd:H4K34_01780"/>
<organism evidence="1 2">
    <name type="scientific">Croceimicrobium hydrocarbonivorans</name>
    <dbReference type="NCBI Taxonomy" id="2761580"/>
    <lineage>
        <taxon>Bacteria</taxon>
        <taxon>Pseudomonadati</taxon>
        <taxon>Bacteroidota</taxon>
        <taxon>Flavobacteriia</taxon>
        <taxon>Flavobacteriales</taxon>
        <taxon>Owenweeksiaceae</taxon>
        <taxon>Croceimicrobium</taxon>
    </lineage>
</organism>
<protein>
    <submittedName>
        <fullName evidence="1">T9SS type A sorting domain-containing protein</fullName>
    </submittedName>
</protein>
<name>A0A7H0VFU9_9FLAO</name>
<dbReference type="EMBL" id="CP060139">
    <property type="protein sequence ID" value="QNR24597.1"/>
    <property type="molecule type" value="Genomic_DNA"/>
</dbReference>